<dbReference type="Proteomes" id="UP000683925">
    <property type="component" value="Unassembled WGS sequence"/>
</dbReference>
<name>A0A8S1WLA2_PAROT</name>
<dbReference type="EMBL" id="CAJJDP010000094">
    <property type="protein sequence ID" value="CAD8189391.1"/>
    <property type="molecule type" value="Genomic_DNA"/>
</dbReference>
<dbReference type="OrthoDB" id="312217at2759"/>
<evidence type="ECO:0000313" key="1">
    <source>
        <dbReference type="EMBL" id="CAD8189391.1"/>
    </source>
</evidence>
<organism evidence="1 2">
    <name type="scientific">Paramecium octaurelia</name>
    <dbReference type="NCBI Taxonomy" id="43137"/>
    <lineage>
        <taxon>Eukaryota</taxon>
        <taxon>Sar</taxon>
        <taxon>Alveolata</taxon>
        <taxon>Ciliophora</taxon>
        <taxon>Intramacronucleata</taxon>
        <taxon>Oligohymenophorea</taxon>
        <taxon>Peniculida</taxon>
        <taxon>Parameciidae</taxon>
        <taxon>Paramecium</taxon>
    </lineage>
</organism>
<protein>
    <submittedName>
        <fullName evidence="1">Uncharacterized protein</fullName>
    </submittedName>
</protein>
<dbReference type="OMA" id="SYIVICP"/>
<gene>
    <name evidence="1" type="ORF">POCTA_138.1.T0950033</name>
</gene>
<accession>A0A8S1WLA2</accession>
<sequence>MNSSEYKYETEIGDTRSSVTQQLLAKYAFKCEMCFILQEEKEQIQQESQQDQIEVRLVAAKVTSESPIRKSYIVICPKDFQDIEYNLDKFLERSLIRYSVSQLEIKKAKLVKIPNIDLNQAREKISGNYCCRVLQLRYIKADKQIQLLNTNDLGKTMENVLEIKKKALELTKKKFEQYTIGEEKMTEKQKFLIFHYYKRLERKAGGIYADNQVKLLPDANLSTLSMSISGLQNFANKDDIH</sequence>
<dbReference type="AlphaFoldDB" id="A0A8S1WLA2"/>
<comment type="caution">
    <text evidence="1">The sequence shown here is derived from an EMBL/GenBank/DDBJ whole genome shotgun (WGS) entry which is preliminary data.</text>
</comment>
<keyword evidence="2" id="KW-1185">Reference proteome</keyword>
<reference evidence="1" key="1">
    <citation type="submission" date="2021-01" db="EMBL/GenBank/DDBJ databases">
        <authorList>
            <consortium name="Genoscope - CEA"/>
            <person name="William W."/>
        </authorList>
    </citation>
    <scope>NUCLEOTIDE SEQUENCE</scope>
</reference>
<proteinExistence type="predicted"/>
<evidence type="ECO:0000313" key="2">
    <source>
        <dbReference type="Proteomes" id="UP000683925"/>
    </source>
</evidence>